<sequence>MAPPETTAPYRLQCMIHRESAGGIIIHDEQIAGPLEEAAVAAAKARFAALRAGRAGSAALRDAAGRVVWSARQDAATPGTAGSASR</sequence>
<protein>
    <submittedName>
        <fullName evidence="1">Uncharacterized protein</fullName>
    </submittedName>
</protein>
<proteinExistence type="predicted"/>
<reference evidence="1 2" key="1">
    <citation type="submission" date="2024-06" db="EMBL/GenBank/DDBJ databases">
        <title>Genomics of switchgrass bacterial isolates.</title>
        <authorList>
            <person name="Shade A."/>
        </authorList>
    </citation>
    <scope>NUCLEOTIDE SEQUENCE [LARGE SCALE GENOMIC DNA]</scope>
    <source>
        <strain evidence="1 2">PvP084</strain>
    </source>
</reference>
<keyword evidence="2" id="KW-1185">Reference proteome</keyword>
<name>A0ABV2N8H7_9HYPH</name>
<dbReference type="Proteomes" id="UP001549119">
    <property type="component" value="Unassembled WGS sequence"/>
</dbReference>
<gene>
    <name evidence="1" type="ORF">ABIC20_000097</name>
</gene>
<evidence type="ECO:0000313" key="1">
    <source>
        <dbReference type="EMBL" id="MET3862788.1"/>
    </source>
</evidence>
<organism evidence="1 2">
    <name type="scientific">Methylobacterium radiotolerans</name>
    <dbReference type="NCBI Taxonomy" id="31998"/>
    <lineage>
        <taxon>Bacteria</taxon>
        <taxon>Pseudomonadati</taxon>
        <taxon>Pseudomonadota</taxon>
        <taxon>Alphaproteobacteria</taxon>
        <taxon>Hyphomicrobiales</taxon>
        <taxon>Methylobacteriaceae</taxon>
        <taxon>Methylobacterium</taxon>
    </lineage>
</organism>
<evidence type="ECO:0000313" key="2">
    <source>
        <dbReference type="Proteomes" id="UP001549119"/>
    </source>
</evidence>
<dbReference type="EMBL" id="JBEPNW010000002">
    <property type="protein sequence ID" value="MET3862788.1"/>
    <property type="molecule type" value="Genomic_DNA"/>
</dbReference>
<comment type="caution">
    <text evidence="1">The sequence shown here is derived from an EMBL/GenBank/DDBJ whole genome shotgun (WGS) entry which is preliminary data.</text>
</comment>
<accession>A0ABV2N8H7</accession>
<dbReference type="RefSeq" id="WP_029360827.1">
    <property type="nucleotide sequence ID" value="NZ_JBEPNV010000001.1"/>
</dbReference>